<dbReference type="SUPFAM" id="SSF47413">
    <property type="entry name" value="lambda repressor-like DNA-binding domains"/>
    <property type="match status" value="1"/>
</dbReference>
<dbReference type="EMBL" id="DWWA01000028">
    <property type="protein sequence ID" value="HJC72263.1"/>
    <property type="molecule type" value="Genomic_DNA"/>
</dbReference>
<dbReference type="InterPro" id="IPR050807">
    <property type="entry name" value="TransReg_Diox_bact_type"/>
</dbReference>
<dbReference type="Pfam" id="PF01381">
    <property type="entry name" value="HTH_3"/>
    <property type="match status" value="1"/>
</dbReference>
<evidence type="ECO:0000313" key="3">
    <source>
        <dbReference type="EMBL" id="HJC72263.1"/>
    </source>
</evidence>
<dbReference type="PANTHER" id="PTHR46797:SF1">
    <property type="entry name" value="METHYLPHOSPHONATE SYNTHASE"/>
    <property type="match status" value="1"/>
</dbReference>
<dbReference type="PANTHER" id="PTHR46797">
    <property type="entry name" value="HTH-TYPE TRANSCRIPTIONAL REGULATOR"/>
    <property type="match status" value="1"/>
</dbReference>
<dbReference type="SMART" id="SM00530">
    <property type="entry name" value="HTH_XRE"/>
    <property type="match status" value="1"/>
</dbReference>
<dbReference type="GO" id="GO:0003700">
    <property type="term" value="F:DNA-binding transcription factor activity"/>
    <property type="evidence" value="ECO:0007669"/>
    <property type="project" value="TreeGrafter"/>
</dbReference>
<feature type="domain" description="HTH cro/C1-type" evidence="2">
    <location>
        <begin position="7"/>
        <end position="61"/>
    </location>
</feature>
<name>A0A9D2Q5F2_9FIRM</name>
<organism evidence="3 4">
    <name type="scientific">Candidatus Ruthenibacterium merdavium</name>
    <dbReference type="NCBI Taxonomy" id="2838752"/>
    <lineage>
        <taxon>Bacteria</taxon>
        <taxon>Bacillati</taxon>
        <taxon>Bacillota</taxon>
        <taxon>Clostridia</taxon>
        <taxon>Eubacteriales</taxon>
        <taxon>Oscillospiraceae</taxon>
        <taxon>Ruthenibacterium</taxon>
    </lineage>
</organism>
<dbReference type="GO" id="GO:0005829">
    <property type="term" value="C:cytosol"/>
    <property type="evidence" value="ECO:0007669"/>
    <property type="project" value="TreeGrafter"/>
</dbReference>
<dbReference type="InterPro" id="IPR010982">
    <property type="entry name" value="Lambda_DNA-bd_dom_sf"/>
</dbReference>
<dbReference type="AlphaFoldDB" id="A0A9D2Q5F2"/>
<reference evidence="3" key="2">
    <citation type="submission" date="2021-04" db="EMBL/GenBank/DDBJ databases">
        <authorList>
            <person name="Gilroy R."/>
        </authorList>
    </citation>
    <scope>NUCLEOTIDE SEQUENCE</scope>
    <source>
        <strain evidence="3">5933</strain>
    </source>
</reference>
<comment type="caution">
    <text evidence="3">The sequence shown here is derived from an EMBL/GenBank/DDBJ whole genome shotgun (WGS) entry which is preliminary data.</text>
</comment>
<evidence type="ECO:0000256" key="1">
    <source>
        <dbReference type="ARBA" id="ARBA00023125"/>
    </source>
</evidence>
<keyword evidence="1" id="KW-0238">DNA-binding</keyword>
<proteinExistence type="predicted"/>
<dbReference type="GO" id="GO:0003677">
    <property type="term" value="F:DNA binding"/>
    <property type="evidence" value="ECO:0007669"/>
    <property type="project" value="UniProtKB-KW"/>
</dbReference>
<accession>A0A9D2Q5F2</accession>
<dbReference type="InterPro" id="IPR001387">
    <property type="entry name" value="Cro/C1-type_HTH"/>
</dbReference>
<dbReference type="Gene3D" id="1.10.260.40">
    <property type="entry name" value="lambda repressor-like DNA-binding domains"/>
    <property type="match status" value="1"/>
</dbReference>
<protein>
    <submittedName>
        <fullName evidence="3">Helix-turn-helix domain-containing protein</fullName>
    </submittedName>
</protein>
<sequence length="97" mass="11242">MDISARIKFFREQKGYTVNRLANIAGISQSYLRSVELGQKNPTVETLSEICWALDISLKDFFDDDTLASLQQDELLREIYRLTPKQRQNLANFLKSL</sequence>
<evidence type="ECO:0000259" key="2">
    <source>
        <dbReference type="PROSITE" id="PS50943"/>
    </source>
</evidence>
<dbReference type="Proteomes" id="UP000823918">
    <property type="component" value="Unassembled WGS sequence"/>
</dbReference>
<reference evidence="3" key="1">
    <citation type="journal article" date="2021" name="PeerJ">
        <title>Extensive microbial diversity within the chicken gut microbiome revealed by metagenomics and culture.</title>
        <authorList>
            <person name="Gilroy R."/>
            <person name="Ravi A."/>
            <person name="Getino M."/>
            <person name="Pursley I."/>
            <person name="Horton D.L."/>
            <person name="Alikhan N.F."/>
            <person name="Baker D."/>
            <person name="Gharbi K."/>
            <person name="Hall N."/>
            <person name="Watson M."/>
            <person name="Adriaenssens E.M."/>
            <person name="Foster-Nyarko E."/>
            <person name="Jarju S."/>
            <person name="Secka A."/>
            <person name="Antonio M."/>
            <person name="Oren A."/>
            <person name="Chaudhuri R.R."/>
            <person name="La Ragione R."/>
            <person name="Hildebrand F."/>
            <person name="Pallen M.J."/>
        </authorList>
    </citation>
    <scope>NUCLEOTIDE SEQUENCE</scope>
    <source>
        <strain evidence="3">5933</strain>
    </source>
</reference>
<evidence type="ECO:0000313" key="4">
    <source>
        <dbReference type="Proteomes" id="UP000823918"/>
    </source>
</evidence>
<gene>
    <name evidence="3" type="ORF">H9698_05660</name>
</gene>
<dbReference type="CDD" id="cd00093">
    <property type="entry name" value="HTH_XRE"/>
    <property type="match status" value="1"/>
</dbReference>
<dbReference type="PROSITE" id="PS50943">
    <property type="entry name" value="HTH_CROC1"/>
    <property type="match status" value="1"/>
</dbReference>